<reference evidence="2 3" key="1">
    <citation type="journal article" date="2023" name="Sci. Data">
        <title>Genome assembly of the Korean intertidal mud-creeper Batillaria attramentaria.</title>
        <authorList>
            <person name="Patra A.K."/>
            <person name="Ho P.T."/>
            <person name="Jun S."/>
            <person name="Lee S.J."/>
            <person name="Kim Y."/>
            <person name="Won Y.J."/>
        </authorList>
    </citation>
    <scope>NUCLEOTIDE SEQUENCE [LARGE SCALE GENOMIC DNA]</scope>
    <source>
        <strain evidence="2">Wonlab-2016</strain>
    </source>
</reference>
<dbReference type="Proteomes" id="UP001519460">
    <property type="component" value="Unassembled WGS sequence"/>
</dbReference>
<accession>A0ABD0JED7</accession>
<keyword evidence="3" id="KW-1185">Reference proteome</keyword>
<dbReference type="EMBL" id="JACVVK020000474">
    <property type="protein sequence ID" value="KAK7473303.1"/>
    <property type="molecule type" value="Genomic_DNA"/>
</dbReference>
<organism evidence="2 3">
    <name type="scientific">Batillaria attramentaria</name>
    <dbReference type="NCBI Taxonomy" id="370345"/>
    <lineage>
        <taxon>Eukaryota</taxon>
        <taxon>Metazoa</taxon>
        <taxon>Spiralia</taxon>
        <taxon>Lophotrochozoa</taxon>
        <taxon>Mollusca</taxon>
        <taxon>Gastropoda</taxon>
        <taxon>Caenogastropoda</taxon>
        <taxon>Sorbeoconcha</taxon>
        <taxon>Cerithioidea</taxon>
        <taxon>Batillariidae</taxon>
        <taxon>Batillaria</taxon>
    </lineage>
</organism>
<evidence type="ECO:0000313" key="2">
    <source>
        <dbReference type="EMBL" id="KAK7473303.1"/>
    </source>
</evidence>
<dbReference type="AlphaFoldDB" id="A0ABD0JED7"/>
<feature type="compositionally biased region" description="Polar residues" evidence="1">
    <location>
        <begin position="1"/>
        <end position="30"/>
    </location>
</feature>
<gene>
    <name evidence="2" type="ORF">BaRGS_00035435</name>
</gene>
<comment type="caution">
    <text evidence="2">The sequence shown here is derived from an EMBL/GenBank/DDBJ whole genome shotgun (WGS) entry which is preliminary data.</text>
</comment>
<protein>
    <submittedName>
        <fullName evidence="2">Uncharacterized protein</fullName>
    </submittedName>
</protein>
<feature type="region of interest" description="Disordered" evidence="1">
    <location>
        <begin position="1"/>
        <end position="33"/>
    </location>
</feature>
<evidence type="ECO:0000313" key="3">
    <source>
        <dbReference type="Proteomes" id="UP001519460"/>
    </source>
</evidence>
<name>A0ABD0JED7_9CAEN</name>
<proteinExistence type="predicted"/>
<evidence type="ECO:0000256" key="1">
    <source>
        <dbReference type="SAM" id="MobiDB-lite"/>
    </source>
</evidence>
<sequence length="227" mass="24661">MSETIVQNTMNGNTRQNRQQSGTKGSSSAQLPIIDGSDRRHHVQFKVTNSTDTTGLGVGHFLCISSLCSSKATASMHTITLVVVVTDTGRSHWLVCHLLCANAFSVSSAFGPGTVPASIRPCTILPDNIKKTNMQTLRLDNNQSTFRTHGKECGRIIIPRTNGLLPLTSKIKFLSHTRRSHVIKTDHQSVIGNLLQHRPGSSGFERFSVNHVAASTDRRSHGVLAKG</sequence>